<dbReference type="Pfam" id="PF16930">
    <property type="entry name" value="Porin_5"/>
    <property type="match status" value="2"/>
</dbReference>
<protein>
    <submittedName>
        <fullName evidence="3">Cell division protein FtsB</fullName>
    </submittedName>
</protein>
<keyword evidence="3" id="KW-0132">Cell division</keyword>
<organism evidence="3 4">
    <name type="scientific">Povalibacter uvarum</name>
    <dbReference type="NCBI Taxonomy" id="732238"/>
    <lineage>
        <taxon>Bacteria</taxon>
        <taxon>Pseudomonadati</taxon>
        <taxon>Pseudomonadota</taxon>
        <taxon>Gammaproteobacteria</taxon>
        <taxon>Steroidobacterales</taxon>
        <taxon>Steroidobacteraceae</taxon>
        <taxon>Povalibacter</taxon>
    </lineage>
</organism>
<proteinExistence type="predicted"/>
<reference evidence="3 4" key="1">
    <citation type="submission" date="2020-08" db="EMBL/GenBank/DDBJ databases">
        <title>Genomic Encyclopedia of Type Strains, Phase IV (KMG-IV): sequencing the most valuable type-strain genomes for metagenomic binning, comparative biology and taxonomic classification.</title>
        <authorList>
            <person name="Goeker M."/>
        </authorList>
    </citation>
    <scope>NUCLEOTIDE SEQUENCE [LARGE SCALE GENOMIC DNA]</scope>
    <source>
        <strain evidence="3 4">DSM 26723</strain>
    </source>
</reference>
<keyword evidence="3" id="KW-0131">Cell cycle</keyword>
<dbReference type="AlphaFoldDB" id="A0A841HLC0"/>
<feature type="chain" id="PRO_5032917198" evidence="2">
    <location>
        <begin position="28"/>
        <end position="441"/>
    </location>
</feature>
<evidence type="ECO:0000256" key="2">
    <source>
        <dbReference type="SAM" id="SignalP"/>
    </source>
</evidence>
<dbReference type="RefSeq" id="WP_184332281.1">
    <property type="nucleotide sequence ID" value="NZ_JACHHZ010000003.1"/>
</dbReference>
<evidence type="ECO:0000313" key="4">
    <source>
        <dbReference type="Proteomes" id="UP000588068"/>
    </source>
</evidence>
<name>A0A841HLC0_9GAMM</name>
<keyword evidence="4" id="KW-1185">Reference proteome</keyword>
<keyword evidence="1" id="KW-0175">Coiled coil</keyword>
<dbReference type="Proteomes" id="UP000588068">
    <property type="component" value="Unassembled WGS sequence"/>
</dbReference>
<evidence type="ECO:0000313" key="3">
    <source>
        <dbReference type="EMBL" id="MBB6093666.1"/>
    </source>
</evidence>
<feature type="coiled-coil region" evidence="1">
    <location>
        <begin position="31"/>
        <end position="72"/>
    </location>
</feature>
<dbReference type="EMBL" id="JACHHZ010000003">
    <property type="protein sequence ID" value="MBB6093666.1"/>
    <property type="molecule type" value="Genomic_DNA"/>
</dbReference>
<comment type="caution">
    <text evidence="3">The sequence shown here is derived from an EMBL/GenBank/DDBJ whole genome shotgun (WGS) entry which is preliminary data.</text>
</comment>
<keyword evidence="2" id="KW-0732">Signal</keyword>
<feature type="signal peptide" evidence="2">
    <location>
        <begin position="1"/>
        <end position="27"/>
    </location>
</feature>
<gene>
    <name evidence="3" type="ORF">HNQ60_002547</name>
</gene>
<dbReference type="InterPro" id="IPR032638">
    <property type="entry name" value="Porin_5"/>
</dbReference>
<sequence length="441" mass="48522">MSKIMRTMMLAFAVPFALLCAAPGVNAASDPDALARALEQVNRRLDQLEQQNQQLSARVDELTKQNDSLRAGNASQPAVAPAAAPAPAAQVAKADPKAVPADEWASRIRWGGDFRFREDYTDNSLNPHTRARETVRARMSAAITINDQFKGEVGIGTGNDPRGGSLTLGEASSRKYVGLDLAYMSWRPIEEVTLTGGKMREPYVRPGRSAFFDNEIRPEGLAVNYRDSRGIFGNAFNFWLEERAAMDDSKLRGGQVGWDGALGATKVKFGAGYWDYHNVQNRFPGFANSLVSEFGNTIYGTGAGARFAYDYDIGQLFAEATFPVGGIPLNLFADYGHNFEADNGLDTAYSIGFLLGKASSPGKWEAGVFTQKVEKDALFAQWTDSDYGNGLTDNDGYAWRVAYMAMKNVLLNVTYYDTQFAVDVGNEADYDRWQLDFNFTF</sequence>
<evidence type="ECO:0000256" key="1">
    <source>
        <dbReference type="SAM" id="Coils"/>
    </source>
</evidence>
<dbReference type="GO" id="GO:0051301">
    <property type="term" value="P:cell division"/>
    <property type="evidence" value="ECO:0007669"/>
    <property type="project" value="UniProtKB-KW"/>
</dbReference>
<accession>A0A841HLC0</accession>